<organism evidence="5 6">
    <name type="scientific">Aristolochia fimbriata</name>
    <name type="common">White veined hardy Dutchman's pipe vine</name>
    <dbReference type="NCBI Taxonomy" id="158543"/>
    <lineage>
        <taxon>Eukaryota</taxon>
        <taxon>Viridiplantae</taxon>
        <taxon>Streptophyta</taxon>
        <taxon>Embryophyta</taxon>
        <taxon>Tracheophyta</taxon>
        <taxon>Spermatophyta</taxon>
        <taxon>Magnoliopsida</taxon>
        <taxon>Magnoliidae</taxon>
        <taxon>Piperales</taxon>
        <taxon>Aristolochiaceae</taxon>
        <taxon>Aristolochia</taxon>
    </lineage>
</organism>
<dbReference type="PANTHER" id="PTHR31707">
    <property type="entry name" value="PECTINESTERASE"/>
    <property type="match status" value="1"/>
</dbReference>
<reference evidence="5 6" key="1">
    <citation type="submission" date="2021-07" db="EMBL/GenBank/DDBJ databases">
        <title>The Aristolochia fimbriata genome: insights into angiosperm evolution, floral development and chemical biosynthesis.</title>
        <authorList>
            <person name="Jiao Y."/>
        </authorList>
    </citation>
    <scope>NUCLEOTIDE SEQUENCE [LARGE SCALE GENOMIC DNA]</scope>
    <source>
        <strain evidence="5">IBCAS-2021</strain>
        <tissue evidence="5">Leaf</tissue>
    </source>
</reference>
<dbReference type="GO" id="GO:0042545">
    <property type="term" value="P:cell wall modification"/>
    <property type="evidence" value="ECO:0007669"/>
    <property type="project" value="InterPro"/>
</dbReference>
<keyword evidence="3" id="KW-0063">Aspartyl esterase</keyword>
<protein>
    <recommendedName>
        <fullName evidence="4">Pectinesterase catalytic domain-containing protein</fullName>
    </recommendedName>
</protein>
<evidence type="ECO:0000259" key="4">
    <source>
        <dbReference type="Pfam" id="PF01095"/>
    </source>
</evidence>
<dbReference type="Gene3D" id="2.160.20.10">
    <property type="entry name" value="Single-stranded right-handed beta-helix, Pectin lyase-like"/>
    <property type="match status" value="1"/>
</dbReference>
<proteinExistence type="predicted"/>
<evidence type="ECO:0000313" key="5">
    <source>
        <dbReference type="EMBL" id="KAG9443841.1"/>
    </source>
</evidence>
<dbReference type="Pfam" id="PF01095">
    <property type="entry name" value="Pectinesterase"/>
    <property type="match status" value="1"/>
</dbReference>
<name>A0AAV7E614_ARIFI</name>
<comment type="caution">
    <text evidence="5">The sequence shown here is derived from an EMBL/GenBank/DDBJ whole genome shotgun (WGS) entry which is preliminary data.</text>
</comment>
<evidence type="ECO:0000256" key="1">
    <source>
        <dbReference type="ARBA" id="ARBA00005184"/>
    </source>
</evidence>
<evidence type="ECO:0000256" key="3">
    <source>
        <dbReference type="ARBA" id="ARBA00023085"/>
    </source>
</evidence>
<dbReference type="AlphaFoldDB" id="A0AAV7E614"/>
<dbReference type="InterPro" id="IPR012334">
    <property type="entry name" value="Pectin_lyas_fold"/>
</dbReference>
<dbReference type="GO" id="GO:0030599">
    <property type="term" value="F:pectinesterase activity"/>
    <property type="evidence" value="ECO:0007669"/>
    <property type="project" value="InterPro"/>
</dbReference>
<keyword evidence="6" id="KW-1185">Reference proteome</keyword>
<accession>A0AAV7E614</accession>
<dbReference type="InterPro" id="IPR000070">
    <property type="entry name" value="Pectinesterase_cat"/>
</dbReference>
<dbReference type="SUPFAM" id="SSF51126">
    <property type="entry name" value="Pectin lyase-like"/>
    <property type="match status" value="1"/>
</dbReference>
<evidence type="ECO:0000313" key="6">
    <source>
        <dbReference type="Proteomes" id="UP000825729"/>
    </source>
</evidence>
<dbReference type="EMBL" id="JAINDJ010000006">
    <property type="protein sequence ID" value="KAG9443841.1"/>
    <property type="molecule type" value="Genomic_DNA"/>
</dbReference>
<dbReference type="Proteomes" id="UP000825729">
    <property type="component" value="Unassembled WGS sequence"/>
</dbReference>
<feature type="domain" description="Pectinesterase catalytic" evidence="4">
    <location>
        <begin position="12"/>
        <end position="229"/>
    </location>
</feature>
<dbReference type="InterPro" id="IPR011050">
    <property type="entry name" value="Pectin_lyase_fold/virulence"/>
</dbReference>
<keyword evidence="2" id="KW-0378">Hydrolase</keyword>
<gene>
    <name evidence="5" type="ORF">H6P81_015181</name>
</gene>
<sequence>MDMPLICSSIPAITGSGFVALYMSFENTAGRSSGYALAVRSVSERSVFYACSFMGDQGTLLADGGKQLYVDCDIAGGRDLVSGGGAAIFHKGTLYIRAPPPERDHVVLTAHRRRYRNSSEGFVFRHYAVKAAEGELLPRSTGVYLGRPLGSSHSRVVFMWSFLDYVIAPQGWVVGVGRGETSGSVYYGEYRNTGPGSDTTGRVTAPGVKKTMTAEEAASFAGLAFIEGDSWLLSVGVPILYDSLGNTTTVL</sequence>
<evidence type="ECO:0000256" key="2">
    <source>
        <dbReference type="ARBA" id="ARBA00022801"/>
    </source>
</evidence>
<comment type="pathway">
    <text evidence="1">Glycan metabolism; pectin degradation; 2-dehydro-3-deoxy-D-gluconate from pectin: step 1/5.</text>
</comment>